<feature type="compositionally biased region" description="Low complexity" evidence="1">
    <location>
        <begin position="37"/>
        <end position="79"/>
    </location>
</feature>
<proteinExistence type="predicted"/>
<evidence type="ECO:0008006" key="4">
    <source>
        <dbReference type="Google" id="ProtNLM"/>
    </source>
</evidence>
<reference evidence="3" key="1">
    <citation type="submission" date="2023-07" db="EMBL/GenBank/DDBJ databases">
        <authorList>
            <person name="Deng Y."/>
            <person name="Zhang Y.-Q."/>
        </authorList>
    </citation>
    <scope>NUCLEOTIDE SEQUENCE [LARGE SCALE GENOMIC DNA]</scope>
    <source>
        <strain evidence="3">CPCC 205710</strain>
    </source>
</reference>
<dbReference type="EMBL" id="JAODWD010000003">
    <property type="protein sequence ID" value="MCT7659024.1"/>
    <property type="molecule type" value="Genomic_DNA"/>
</dbReference>
<accession>A0ABT2M9U9</accession>
<sequence length="655" mass="69307">MATAPDNYGRFIGRVGALAVALGIGVAIANTPAIAAADEGADSSSSSESSSSESTSASTGTTSGSESSTTPGSASSDPTNSAATSKPATTVGATRADDDEKDADEEPQKRITADENTDSDSSKDDDDKADDAFFESGSDGTKTVTVEPALSAPTTAVASSPATPDVPAPAAALFTMVGSARREAESVVSAQETVSPLATPQQLEAERIATATVNTLPVAIMKFVLRAGFLSAANQLFPGGPDAANVAELDRAVNEYAMAAAFQQQLLNPLTPRVVTQVAPPHNWFAQYVGGSRILYDNPDTIYRFMAVSGSSEYVIRGRFHDLTEDGMPADTSFSVLEGLAGTTSSILTVDENFVMDADGNFEITVSTEPANGRPNHLQITPGSTIIAARNTLGDWNEEVPTSLSIERVGGPPNSLFAQLGGFAFLGSVVSNNPLLTTLVSLVPPLPYMPPLLRGTFTALILIVRGVSEQAEYMALATRDPDTGAAREPNVLPQPSSNAEFLANQLQSNGFYELADDEALVLTIDPGRANYFIVPTYNDWTITDDYWNLPTSLNDEQARPNPDGTYTVVISKTDPLARNWVSTGGLNQGTISIRFQDLGPDVNDAPRILGQRVVKLEDLDDFVAPDYFVTTGERTAQLELRRAGFNKRWAPYPQA</sequence>
<dbReference type="Proteomes" id="UP001206639">
    <property type="component" value="Unassembled WGS sequence"/>
</dbReference>
<keyword evidence="3" id="KW-1185">Reference proteome</keyword>
<evidence type="ECO:0000313" key="3">
    <source>
        <dbReference type="Proteomes" id="UP001206639"/>
    </source>
</evidence>
<evidence type="ECO:0000256" key="1">
    <source>
        <dbReference type="SAM" id="MobiDB-lite"/>
    </source>
</evidence>
<name>A0ABT2M9U9_9MYCO</name>
<feature type="compositionally biased region" description="Polar residues" evidence="1">
    <location>
        <begin position="80"/>
        <end position="92"/>
    </location>
</feature>
<organism evidence="2 3">
    <name type="scientific">Mycobacterium deserti</name>
    <dbReference type="NCBI Taxonomy" id="2978347"/>
    <lineage>
        <taxon>Bacteria</taxon>
        <taxon>Bacillati</taxon>
        <taxon>Actinomycetota</taxon>
        <taxon>Actinomycetes</taxon>
        <taxon>Mycobacteriales</taxon>
        <taxon>Mycobacteriaceae</taxon>
        <taxon>Mycobacterium</taxon>
    </lineage>
</organism>
<comment type="caution">
    <text evidence="2">The sequence shown here is derived from an EMBL/GenBank/DDBJ whole genome shotgun (WGS) entry which is preliminary data.</text>
</comment>
<gene>
    <name evidence="2" type="ORF">N4S67_11385</name>
</gene>
<feature type="region of interest" description="Disordered" evidence="1">
    <location>
        <begin position="37"/>
        <end position="145"/>
    </location>
</feature>
<dbReference type="RefSeq" id="WP_260993103.1">
    <property type="nucleotide sequence ID" value="NZ_JAODWD010000003.1"/>
</dbReference>
<protein>
    <recommendedName>
        <fullName evidence="4">DUF1214 domain-containing protein</fullName>
    </recommendedName>
</protein>
<evidence type="ECO:0000313" key="2">
    <source>
        <dbReference type="EMBL" id="MCT7659024.1"/>
    </source>
</evidence>